<dbReference type="AlphaFoldDB" id="A0A699JBK5"/>
<sequence>MYEIDVQPIASRLLHNRMVHPEYLTYTEEQATTLREIVEQGKLQNLLNSSLDYACKYTKRIHELLILIRQTCPSINKSSANLVAVNPKNKHKKVTFFESATSSENKNTKPASSSNIVFNKPLLSSTGVNTTTSASGSQPASTTKKDRISQKPSRSQKNKVEAHTRNVNSSLNKNICVVKSKGTATVQQSKLNMNFDVTRGKCNRCMLSSDHDLLSFDI</sequence>
<feature type="compositionally biased region" description="Polar residues" evidence="1">
    <location>
        <begin position="128"/>
        <end position="142"/>
    </location>
</feature>
<protein>
    <recommendedName>
        <fullName evidence="3">Integrase, catalytic region, zinc finger, CCHC-type, peptidase aspartic, catalytic</fullName>
    </recommendedName>
</protein>
<evidence type="ECO:0000256" key="1">
    <source>
        <dbReference type="SAM" id="MobiDB-lite"/>
    </source>
</evidence>
<feature type="region of interest" description="Disordered" evidence="1">
    <location>
        <begin position="128"/>
        <end position="166"/>
    </location>
</feature>
<name>A0A699JBK5_TANCI</name>
<feature type="region of interest" description="Disordered" evidence="1">
    <location>
        <begin position="97"/>
        <end position="116"/>
    </location>
</feature>
<accession>A0A699JBK5</accession>
<proteinExistence type="predicted"/>
<comment type="caution">
    <text evidence="2">The sequence shown here is derived from an EMBL/GenBank/DDBJ whole genome shotgun (WGS) entry which is preliminary data.</text>
</comment>
<evidence type="ECO:0008006" key="3">
    <source>
        <dbReference type="Google" id="ProtNLM"/>
    </source>
</evidence>
<dbReference type="EMBL" id="BKCJ010391570">
    <property type="protein sequence ID" value="GFA24433.1"/>
    <property type="molecule type" value="Genomic_DNA"/>
</dbReference>
<feature type="compositionally biased region" description="Polar residues" evidence="1">
    <location>
        <begin position="98"/>
        <end position="116"/>
    </location>
</feature>
<evidence type="ECO:0000313" key="2">
    <source>
        <dbReference type="EMBL" id="GFA24433.1"/>
    </source>
</evidence>
<organism evidence="2">
    <name type="scientific">Tanacetum cinerariifolium</name>
    <name type="common">Dalmatian daisy</name>
    <name type="synonym">Chrysanthemum cinerariifolium</name>
    <dbReference type="NCBI Taxonomy" id="118510"/>
    <lineage>
        <taxon>Eukaryota</taxon>
        <taxon>Viridiplantae</taxon>
        <taxon>Streptophyta</taxon>
        <taxon>Embryophyta</taxon>
        <taxon>Tracheophyta</taxon>
        <taxon>Spermatophyta</taxon>
        <taxon>Magnoliopsida</taxon>
        <taxon>eudicotyledons</taxon>
        <taxon>Gunneridae</taxon>
        <taxon>Pentapetalae</taxon>
        <taxon>asterids</taxon>
        <taxon>campanulids</taxon>
        <taxon>Asterales</taxon>
        <taxon>Asteraceae</taxon>
        <taxon>Asteroideae</taxon>
        <taxon>Anthemideae</taxon>
        <taxon>Anthemidinae</taxon>
        <taxon>Tanacetum</taxon>
    </lineage>
</organism>
<gene>
    <name evidence="2" type="ORF">Tci_596405</name>
</gene>
<reference evidence="2" key="1">
    <citation type="journal article" date="2019" name="Sci. Rep.">
        <title>Draft genome of Tanacetum cinerariifolium, the natural source of mosquito coil.</title>
        <authorList>
            <person name="Yamashiro T."/>
            <person name="Shiraishi A."/>
            <person name="Satake H."/>
            <person name="Nakayama K."/>
        </authorList>
    </citation>
    <scope>NUCLEOTIDE SEQUENCE</scope>
</reference>